<dbReference type="RefSeq" id="XP_030080328.1">
    <property type="nucleotide sequence ID" value="XM_030224468.1"/>
</dbReference>
<dbReference type="GO" id="GO:0005829">
    <property type="term" value="C:cytosol"/>
    <property type="evidence" value="ECO:0007669"/>
    <property type="project" value="TreeGrafter"/>
</dbReference>
<evidence type="ECO:0000256" key="5">
    <source>
        <dbReference type="ARBA" id="ARBA00022777"/>
    </source>
</evidence>
<dbReference type="InterPro" id="IPR000719">
    <property type="entry name" value="Prot_kinase_dom"/>
</dbReference>
<dbReference type="InterPro" id="IPR017441">
    <property type="entry name" value="Protein_kinase_ATP_BS"/>
</dbReference>
<comment type="similarity">
    <text evidence="1">Belongs to the protein kinase superfamily. CMGC Ser/Thr protein kinase family. GSK-3 subfamily.</text>
</comment>
<dbReference type="PROSITE" id="PS50011">
    <property type="entry name" value="PROTEIN_KINASE_DOM"/>
    <property type="match status" value="1"/>
</dbReference>
<gene>
    <name evidence="11" type="primary">LOC111605586</name>
</gene>
<dbReference type="PROSITE" id="PS00107">
    <property type="entry name" value="PROTEIN_KINASE_ATP"/>
    <property type="match status" value="1"/>
</dbReference>
<accession>A0A6J2SRH2</accession>
<evidence type="ECO:0000256" key="1">
    <source>
        <dbReference type="ARBA" id="ARBA00005527"/>
    </source>
</evidence>
<dbReference type="AlphaFoldDB" id="A0A6J2SRH2"/>
<evidence type="ECO:0000259" key="9">
    <source>
        <dbReference type="PROSITE" id="PS50011"/>
    </source>
</evidence>
<dbReference type="Gene3D" id="1.10.510.10">
    <property type="entry name" value="Transferase(Phosphotransferase) domain 1"/>
    <property type="match status" value="1"/>
</dbReference>
<dbReference type="KEGG" id="dhe:111605586"/>
<dbReference type="FunFam" id="1.10.510.10:FF:000624">
    <property type="entry name" value="Mitogen-activated protein kinase"/>
    <property type="match status" value="1"/>
</dbReference>
<evidence type="ECO:0000256" key="7">
    <source>
        <dbReference type="PROSITE-ProRule" id="PRU10141"/>
    </source>
</evidence>
<feature type="domain" description="Protein kinase" evidence="9">
    <location>
        <begin position="46"/>
        <end position="331"/>
    </location>
</feature>
<keyword evidence="5 11" id="KW-0418">Kinase</keyword>
<dbReference type="SMART" id="SM00220">
    <property type="entry name" value="S_TKc"/>
    <property type="match status" value="1"/>
</dbReference>
<dbReference type="InterPro" id="IPR039192">
    <property type="entry name" value="STKc_GSK3"/>
</dbReference>
<keyword evidence="6 7" id="KW-0067">ATP-binding</keyword>
<dbReference type="GO" id="GO:0004674">
    <property type="term" value="F:protein serine/threonine kinase activity"/>
    <property type="evidence" value="ECO:0007669"/>
    <property type="project" value="UniProtKB-KW"/>
</dbReference>
<dbReference type="GO" id="GO:0030154">
    <property type="term" value="P:cell differentiation"/>
    <property type="evidence" value="ECO:0007669"/>
    <property type="project" value="TreeGrafter"/>
</dbReference>
<proteinExistence type="inferred from homology"/>
<keyword evidence="4 7" id="KW-0547">Nucleotide-binding</keyword>
<evidence type="ECO:0000256" key="3">
    <source>
        <dbReference type="ARBA" id="ARBA00022679"/>
    </source>
</evidence>
<evidence type="ECO:0000313" key="11">
    <source>
        <dbReference type="RefSeq" id="XP_030080328.1"/>
    </source>
</evidence>
<dbReference type="GO" id="GO:0032436">
    <property type="term" value="P:positive regulation of proteasomal ubiquitin-dependent protein catabolic process"/>
    <property type="evidence" value="ECO:0007669"/>
    <property type="project" value="TreeGrafter"/>
</dbReference>
<sequence>MSKVLHDTEQMESTLIPSSNSIISNGTVFMVMAYTRCGRDPVRTTITVNELIGKGTFGRVYKAHLDKSEHLVALKQVDFDPYMMEREPEIMNYLEGHCNIVRLIMHCYAQIGCSQQNYLFMAMEYMPMTLSEFIVQQRQRPLQTVYVRIISYQLFRGLGYLHSHCICHRDIKPENMLLDPLTMNLKLGDFGSAKFLEANESSATYVCSRLYRAPELFAKCTRYSTMVDVWSAGCVLAELLKNVALFSSNKHDQAQLLHMIGLLGTDGLDRAPIVLAASGLEAATTSIARPSWQTLIGTWVPQDLAALLDECLQYEPAARIAPLRACAHASYDELRTMDALNTLMPNGVRLPSLFNFSEHELQVDPGLWMHLLPLQLEEVVEQ</sequence>
<keyword evidence="3" id="KW-0808">Transferase</keyword>
<dbReference type="GO" id="GO:0007165">
    <property type="term" value="P:signal transduction"/>
    <property type="evidence" value="ECO:0007669"/>
    <property type="project" value="TreeGrafter"/>
</dbReference>
<evidence type="ECO:0000256" key="8">
    <source>
        <dbReference type="RuleBase" id="RU000304"/>
    </source>
</evidence>
<dbReference type="CDD" id="cd14137">
    <property type="entry name" value="STKc_GSK3"/>
    <property type="match status" value="1"/>
</dbReference>
<dbReference type="GeneID" id="111605586"/>
<dbReference type="GO" id="GO:0090090">
    <property type="term" value="P:negative regulation of canonical Wnt signaling pathway"/>
    <property type="evidence" value="ECO:0007669"/>
    <property type="project" value="TreeGrafter"/>
</dbReference>
<protein>
    <submittedName>
        <fullName evidence="11">Protein kinase shaggy</fullName>
    </submittedName>
</protein>
<dbReference type="PANTHER" id="PTHR24057">
    <property type="entry name" value="GLYCOGEN SYNTHASE KINASE-3 ALPHA"/>
    <property type="match status" value="1"/>
</dbReference>
<keyword evidence="10" id="KW-1185">Reference proteome</keyword>
<name>A0A6J2SRH2_DROHY</name>
<dbReference type="SUPFAM" id="SSF56112">
    <property type="entry name" value="Protein kinase-like (PK-like)"/>
    <property type="match status" value="1"/>
</dbReference>
<dbReference type="GO" id="GO:0070507">
    <property type="term" value="P:regulation of microtubule cytoskeleton organization"/>
    <property type="evidence" value="ECO:0007669"/>
    <property type="project" value="TreeGrafter"/>
</dbReference>
<reference evidence="11" key="1">
    <citation type="submission" date="2025-08" db="UniProtKB">
        <authorList>
            <consortium name="RefSeq"/>
        </authorList>
    </citation>
    <scope>IDENTIFICATION</scope>
    <source>
        <strain evidence="11">15085-1641.00</strain>
        <tissue evidence="11">Whole body</tissue>
    </source>
</reference>
<dbReference type="CTD" id="34705"/>
<dbReference type="Gene3D" id="3.30.200.20">
    <property type="entry name" value="Phosphorylase Kinase, domain 1"/>
    <property type="match status" value="1"/>
</dbReference>
<dbReference type="Pfam" id="PF00069">
    <property type="entry name" value="Pkinase"/>
    <property type="match status" value="1"/>
</dbReference>
<organism evidence="10 11">
    <name type="scientific">Drosophila hydei</name>
    <name type="common">Fruit fly</name>
    <dbReference type="NCBI Taxonomy" id="7224"/>
    <lineage>
        <taxon>Eukaryota</taxon>
        <taxon>Metazoa</taxon>
        <taxon>Ecdysozoa</taxon>
        <taxon>Arthropoda</taxon>
        <taxon>Hexapoda</taxon>
        <taxon>Insecta</taxon>
        <taxon>Pterygota</taxon>
        <taxon>Neoptera</taxon>
        <taxon>Endopterygota</taxon>
        <taxon>Diptera</taxon>
        <taxon>Brachycera</taxon>
        <taxon>Muscomorpha</taxon>
        <taxon>Ephydroidea</taxon>
        <taxon>Drosophilidae</taxon>
        <taxon>Drosophila</taxon>
    </lineage>
</organism>
<dbReference type="PANTHER" id="PTHR24057:SF0">
    <property type="entry name" value="PROTEIN KINASE SHAGGY-RELATED"/>
    <property type="match status" value="1"/>
</dbReference>
<evidence type="ECO:0000256" key="2">
    <source>
        <dbReference type="ARBA" id="ARBA00022527"/>
    </source>
</evidence>
<keyword evidence="2 8" id="KW-0723">Serine/threonine-protein kinase</keyword>
<dbReference type="InterPro" id="IPR008271">
    <property type="entry name" value="Ser/Thr_kinase_AS"/>
</dbReference>
<dbReference type="GO" id="GO:0030424">
    <property type="term" value="C:axon"/>
    <property type="evidence" value="ECO:0007669"/>
    <property type="project" value="TreeGrafter"/>
</dbReference>
<dbReference type="PROSITE" id="PS00108">
    <property type="entry name" value="PROTEIN_KINASE_ST"/>
    <property type="match status" value="1"/>
</dbReference>
<dbReference type="GO" id="GO:0005634">
    <property type="term" value="C:nucleus"/>
    <property type="evidence" value="ECO:0007669"/>
    <property type="project" value="TreeGrafter"/>
</dbReference>
<dbReference type="OrthoDB" id="272141at2759"/>
<evidence type="ECO:0000313" key="10">
    <source>
        <dbReference type="Proteomes" id="UP000504633"/>
    </source>
</evidence>
<dbReference type="GO" id="GO:0005524">
    <property type="term" value="F:ATP binding"/>
    <property type="evidence" value="ECO:0007669"/>
    <property type="project" value="UniProtKB-UniRule"/>
</dbReference>
<dbReference type="InterPro" id="IPR050591">
    <property type="entry name" value="GSK-3"/>
</dbReference>
<dbReference type="Proteomes" id="UP000504633">
    <property type="component" value="Unplaced"/>
</dbReference>
<evidence type="ECO:0000256" key="4">
    <source>
        <dbReference type="ARBA" id="ARBA00022741"/>
    </source>
</evidence>
<feature type="binding site" evidence="7">
    <location>
        <position position="75"/>
    </location>
    <ligand>
        <name>ATP</name>
        <dbReference type="ChEBI" id="CHEBI:30616"/>
    </ligand>
</feature>
<dbReference type="InterPro" id="IPR011009">
    <property type="entry name" value="Kinase-like_dom_sf"/>
</dbReference>
<dbReference type="OMA" id="CAHASYD"/>
<evidence type="ECO:0000256" key="6">
    <source>
        <dbReference type="ARBA" id="ARBA00022840"/>
    </source>
</evidence>